<dbReference type="AlphaFoldDB" id="A0A9D3PU21"/>
<comment type="catalytic activity">
    <reaction evidence="1">
        <text>Selective cleavage of Arg-|-Thr and then Arg-|-Ile bonds in prothrombin to form thrombin.</text>
        <dbReference type="EC" id="3.4.21.6"/>
    </reaction>
</comment>
<dbReference type="Proteomes" id="UP001046870">
    <property type="component" value="Chromosome 12"/>
</dbReference>
<dbReference type="InterPro" id="IPR000294">
    <property type="entry name" value="GLA_domain"/>
</dbReference>
<dbReference type="GO" id="GO:0005509">
    <property type="term" value="F:calcium ion binding"/>
    <property type="evidence" value="ECO:0007669"/>
    <property type="project" value="InterPro"/>
</dbReference>
<evidence type="ECO:0000256" key="3">
    <source>
        <dbReference type="ARBA" id="ARBA00012181"/>
    </source>
</evidence>
<dbReference type="CDD" id="cd00190">
    <property type="entry name" value="Tryp_SPc"/>
    <property type="match status" value="2"/>
</dbReference>
<evidence type="ECO:0000256" key="11">
    <source>
        <dbReference type="ARBA" id="ARBA00023157"/>
    </source>
</evidence>
<dbReference type="EMBL" id="JAFDVH010000012">
    <property type="protein sequence ID" value="KAG7467035.1"/>
    <property type="molecule type" value="Genomic_DNA"/>
</dbReference>
<reference evidence="19" key="1">
    <citation type="submission" date="2021-01" db="EMBL/GenBank/DDBJ databases">
        <authorList>
            <person name="Zahm M."/>
            <person name="Roques C."/>
            <person name="Cabau C."/>
            <person name="Klopp C."/>
            <person name="Donnadieu C."/>
            <person name="Jouanno E."/>
            <person name="Lampietro C."/>
            <person name="Louis A."/>
            <person name="Herpin A."/>
            <person name="Echchiki A."/>
            <person name="Berthelot C."/>
            <person name="Parey E."/>
            <person name="Roest-Crollius H."/>
            <person name="Braasch I."/>
            <person name="Postlethwait J."/>
            <person name="Bobe J."/>
            <person name="Montfort J."/>
            <person name="Bouchez O."/>
            <person name="Begum T."/>
            <person name="Mejri S."/>
            <person name="Adams A."/>
            <person name="Chen W.-J."/>
            <person name="Guiguen Y."/>
        </authorList>
    </citation>
    <scope>NUCLEOTIDE SEQUENCE</scope>
    <source>
        <strain evidence="19">YG-15Mar2019-1</strain>
        <tissue evidence="19">Brain</tissue>
    </source>
</reference>
<evidence type="ECO:0000256" key="7">
    <source>
        <dbReference type="ARBA" id="ARBA00022670"/>
    </source>
</evidence>
<dbReference type="InterPro" id="IPR043504">
    <property type="entry name" value="Peptidase_S1_PA_chymotrypsin"/>
</dbReference>
<keyword evidence="15" id="KW-0732">Signal</keyword>
<dbReference type="InterPro" id="IPR009030">
    <property type="entry name" value="Growth_fac_rcpt_cys_sf"/>
</dbReference>
<keyword evidence="10" id="KW-0106">Calcium</keyword>
<dbReference type="Pfam" id="PF14670">
    <property type="entry name" value="FXa_inhibition"/>
    <property type="match status" value="2"/>
</dbReference>
<dbReference type="InterPro" id="IPR001254">
    <property type="entry name" value="Trypsin_dom"/>
</dbReference>
<dbReference type="PRINTS" id="PR00722">
    <property type="entry name" value="CHYMOTRYPSIN"/>
</dbReference>
<dbReference type="PANTHER" id="PTHR24278">
    <property type="entry name" value="COAGULATION FACTOR"/>
    <property type="match status" value="1"/>
</dbReference>
<evidence type="ECO:0000259" key="18">
    <source>
        <dbReference type="PROSITE" id="PS50998"/>
    </source>
</evidence>
<dbReference type="Pfam" id="PF00594">
    <property type="entry name" value="Gla"/>
    <property type="match status" value="2"/>
</dbReference>
<keyword evidence="5" id="KW-0964">Secreted</keyword>
<evidence type="ECO:0000256" key="14">
    <source>
        <dbReference type="RuleBase" id="RU363034"/>
    </source>
</evidence>
<organism evidence="19 20">
    <name type="scientific">Megalops atlanticus</name>
    <name type="common">Tarpon</name>
    <name type="synonym">Clupea gigantea</name>
    <dbReference type="NCBI Taxonomy" id="7932"/>
    <lineage>
        <taxon>Eukaryota</taxon>
        <taxon>Metazoa</taxon>
        <taxon>Chordata</taxon>
        <taxon>Craniata</taxon>
        <taxon>Vertebrata</taxon>
        <taxon>Euteleostomi</taxon>
        <taxon>Actinopterygii</taxon>
        <taxon>Neopterygii</taxon>
        <taxon>Teleostei</taxon>
        <taxon>Elopiformes</taxon>
        <taxon>Megalopidae</taxon>
        <taxon>Megalops</taxon>
    </lineage>
</organism>
<dbReference type="InterPro" id="IPR000152">
    <property type="entry name" value="EGF-type_Asp/Asn_hydroxyl_site"/>
</dbReference>
<evidence type="ECO:0000256" key="9">
    <source>
        <dbReference type="ARBA" id="ARBA00022801"/>
    </source>
</evidence>
<feature type="domain" description="Peptidase S1" evidence="17">
    <location>
        <begin position="647"/>
        <end position="879"/>
    </location>
</feature>
<feature type="domain" description="Peptidase S1" evidence="17">
    <location>
        <begin position="196"/>
        <end position="428"/>
    </location>
</feature>
<keyword evidence="8" id="KW-0677">Repeat</keyword>
<keyword evidence="4" id="KW-0301">Gamma-carboxyglutamic acid</keyword>
<keyword evidence="7 14" id="KW-0645">Protease</keyword>
<evidence type="ECO:0000259" key="17">
    <source>
        <dbReference type="PROSITE" id="PS50240"/>
    </source>
</evidence>
<dbReference type="SMART" id="SM00181">
    <property type="entry name" value="EGF"/>
    <property type="match status" value="4"/>
</dbReference>
<evidence type="ECO:0000313" key="19">
    <source>
        <dbReference type="EMBL" id="KAG7467035.1"/>
    </source>
</evidence>
<dbReference type="PROSITE" id="PS50998">
    <property type="entry name" value="GLA_2"/>
    <property type="match status" value="2"/>
</dbReference>
<protein>
    <recommendedName>
        <fullName evidence="3">coagulation factor Xa</fullName>
        <ecNumber evidence="3">3.4.21.6</ecNumber>
    </recommendedName>
</protein>
<name>A0A9D3PU21_MEGAT</name>
<dbReference type="PROSITE" id="PS00011">
    <property type="entry name" value="GLA_1"/>
    <property type="match status" value="2"/>
</dbReference>
<dbReference type="Gene3D" id="2.10.25.10">
    <property type="entry name" value="Laminin"/>
    <property type="match status" value="4"/>
</dbReference>
<dbReference type="Gene3D" id="2.40.10.10">
    <property type="entry name" value="Trypsin-like serine proteases"/>
    <property type="match status" value="4"/>
</dbReference>
<gene>
    <name evidence="19" type="ORF">MATL_G00148990</name>
</gene>
<dbReference type="GO" id="GO:0004252">
    <property type="term" value="F:serine-type endopeptidase activity"/>
    <property type="evidence" value="ECO:0007669"/>
    <property type="project" value="UniProtKB-EC"/>
</dbReference>
<feature type="disulfide bond" evidence="13">
    <location>
        <begin position="518"/>
        <end position="527"/>
    </location>
</feature>
<sequence>MWLRIVCLLLLFSFSASVSVFLGQHQAHSLLNRMKRANSGWFEELMRGNLERECLEERCSYEEAREVFEHDQVTAEFWKLYNVQDNCLSNPCQNNGTCSNQSGSYTCFCPSGFSGRNCELEFKDVPDNCLYKNGGCEHFCEESGGPRICSCADGYSLDTDRQHCLSQELYPCGKVPVLQASLADKMDAPHDPRARIVGGTECPKDHCPWQVLLMYGDKGFCGGVIYKPTWIITASHCLENLDVKHLKVVAGEHNLDVKEGTEQTIQVVEIVMHKDYVVKTSDNDIALLRLKEPIVYTPHAVPICLPRQEMAERELWAVRLHTVSGWGRRSEGGPTSRILRRLDIPHLRTQECVENSGVSITSNMFCAGYFEGRQDSCKGDSGGPLDTESASVSSRVTLESRGAFSRKEVMKRLTHGCLLLLLLQQATAKVFLQSQDANQVLSRTRRANSPFEEFRQGNMERECVEERCSREEAREIFENDEQTNEFWNVYYDGDACESQPCLNQGLCKDGIGEYKCFCHPGFQGLNCEIEIPQLCMNDNGHCHHFCHVEMDRVQCSCADGYFLGEDGRTCLSHEPFKCGRRKSVNTRSNLPRQRFNATALRDVATEIPTIETYDNIHNITNSTQSLNETKTEIFEDYIEEGTAGGRIVNGEDCPAGDCPWQALLVNEEDIGFCGGTVLNDYFILSAAHCMNQSRSFYIVVGEFDRELKEPHEAMYEVDQVLTHRRYVPETYHNDIALIKLQKPMKFSPYILPACLPDTEFAERVLMKQPVGVVSGFGRVREGGRQATVLQRLTVPYVDRGICIESSQFKITNRMFCAGYDKEEKDACQGDSGGPHVTLFKDTWYVTGVVSWGEGCAREGKYGVYTQVSKYIGWIRTVMERFHPKGSGHSSKGKDEDW</sequence>
<feature type="signal peptide" evidence="15">
    <location>
        <begin position="1"/>
        <end position="17"/>
    </location>
</feature>
<dbReference type="EC" id="3.4.21.6" evidence="3"/>
<evidence type="ECO:0000256" key="15">
    <source>
        <dbReference type="SAM" id="SignalP"/>
    </source>
</evidence>
<dbReference type="PROSITE" id="PS50240">
    <property type="entry name" value="TRYPSIN_DOM"/>
    <property type="match status" value="2"/>
</dbReference>
<dbReference type="InterPro" id="IPR001881">
    <property type="entry name" value="EGF-like_Ca-bd_dom"/>
</dbReference>
<dbReference type="PROSITE" id="PS00022">
    <property type="entry name" value="EGF_1"/>
    <property type="match status" value="2"/>
</dbReference>
<feature type="domain" description="Gla" evidence="18">
    <location>
        <begin position="37"/>
        <end position="83"/>
    </location>
</feature>
<dbReference type="InterPro" id="IPR035972">
    <property type="entry name" value="GLA-like_dom_SF"/>
</dbReference>
<proteinExistence type="predicted"/>
<keyword evidence="6 13" id="KW-0245">EGF-like domain</keyword>
<evidence type="ECO:0000256" key="12">
    <source>
        <dbReference type="ARBA" id="ARBA00023180"/>
    </source>
</evidence>
<dbReference type="SUPFAM" id="SSF57184">
    <property type="entry name" value="Growth factor receptor domain"/>
    <property type="match status" value="2"/>
</dbReference>
<evidence type="ECO:0000256" key="8">
    <source>
        <dbReference type="ARBA" id="ARBA00022737"/>
    </source>
</evidence>
<evidence type="ECO:0000256" key="5">
    <source>
        <dbReference type="ARBA" id="ARBA00022525"/>
    </source>
</evidence>
<feature type="chain" id="PRO_5039523409" description="coagulation factor Xa" evidence="15">
    <location>
        <begin position="18"/>
        <end position="897"/>
    </location>
</feature>
<evidence type="ECO:0000256" key="13">
    <source>
        <dbReference type="PROSITE-ProRule" id="PRU00076"/>
    </source>
</evidence>
<feature type="domain" description="EGF-like" evidence="16">
    <location>
        <begin position="83"/>
        <end position="119"/>
    </location>
</feature>
<dbReference type="InterPro" id="IPR009003">
    <property type="entry name" value="Peptidase_S1_PA"/>
</dbReference>
<keyword evidence="9 14" id="KW-0378">Hydrolase</keyword>
<keyword evidence="11 13" id="KW-1015">Disulfide bond</keyword>
<dbReference type="Gene3D" id="4.10.740.10">
    <property type="entry name" value="Coagulation Factor IX"/>
    <property type="match status" value="2"/>
</dbReference>
<keyword evidence="20" id="KW-1185">Reference proteome</keyword>
<dbReference type="PROSITE" id="PS00135">
    <property type="entry name" value="TRYPSIN_SER"/>
    <property type="match status" value="1"/>
</dbReference>
<dbReference type="FunFam" id="2.40.10.10:FF:000013">
    <property type="entry name" value="Coagulation factor X"/>
    <property type="match status" value="2"/>
</dbReference>
<dbReference type="FunFam" id="4.10.740.10:FF:000001">
    <property type="entry name" value="vitamin K-dependent protein S"/>
    <property type="match status" value="2"/>
</dbReference>
<dbReference type="PROSITE" id="PS01186">
    <property type="entry name" value="EGF_2"/>
    <property type="match status" value="2"/>
</dbReference>
<comment type="caution">
    <text evidence="19">The sequence shown here is derived from an EMBL/GenBank/DDBJ whole genome shotgun (WGS) entry which is preliminary data.</text>
</comment>
<dbReference type="OrthoDB" id="6380398at2759"/>
<dbReference type="Pfam" id="PF00089">
    <property type="entry name" value="Trypsin"/>
    <property type="match status" value="2"/>
</dbReference>
<dbReference type="InterPro" id="IPR033116">
    <property type="entry name" value="TRYPSIN_SER"/>
</dbReference>
<feature type="domain" description="EGF-like" evidence="16">
    <location>
        <begin position="492"/>
        <end position="528"/>
    </location>
</feature>
<dbReference type="FunFam" id="2.10.25.10:FF:000162">
    <property type="entry name" value="Coagulation factor X (Predicted)"/>
    <property type="match status" value="2"/>
</dbReference>
<comment type="subcellular location">
    <subcellularLocation>
        <location evidence="2">Secreted</location>
    </subcellularLocation>
</comment>
<dbReference type="SUPFAM" id="SSF57630">
    <property type="entry name" value="GLA-domain"/>
    <property type="match status" value="2"/>
</dbReference>
<dbReference type="InterPro" id="IPR050442">
    <property type="entry name" value="Peptidase_S1_coag_factors"/>
</dbReference>
<dbReference type="GO" id="GO:0006508">
    <property type="term" value="P:proteolysis"/>
    <property type="evidence" value="ECO:0007669"/>
    <property type="project" value="UniProtKB-KW"/>
</dbReference>
<comment type="caution">
    <text evidence="13">Lacks conserved residue(s) required for the propagation of feature annotation.</text>
</comment>
<dbReference type="SMART" id="SM00179">
    <property type="entry name" value="EGF_CA"/>
    <property type="match status" value="2"/>
</dbReference>
<dbReference type="Pfam" id="PF00008">
    <property type="entry name" value="EGF"/>
    <property type="match status" value="2"/>
</dbReference>
<dbReference type="InterPro" id="IPR018114">
    <property type="entry name" value="TRYPSIN_HIS"/>
</dbReference>
<dbReference type="SUPFAM" id="SSF50494">
    <property type="entry name" value="Trypsin-like serine proteases"/>
    <property type="match status" value="2"/>
</dbReference>
<dbReference type="SMART" id="SM00020">
    <property type="entry name" value="Tryp_SPc"/>
    <property type="match status" value="2"/>
</dbReference>
<dbReference type="SMART" id="SM00069">
    <property type="entry name" value="GLA"/>
    <property type="match status" value="2"/>
</dbReference>
<evidence type="ECO:0000256" key="6">
    <source>
        <dbReference type="ARBA" id="ARBA00022536"/>
    </source>
</evidence>
<dbReference type="CDD" id="cd00054">
    <property type="entry name" value="EGF_CA"/>
    <property type="match status" value="2"/>
</dbReference>
<dbReference type="GO" id="GO:0005615">
    <property type="term" value="C:extracellular space"/>
    <property type="evidence" value="ECO:0007669"/>
    <property type="project" value="TreeGrafter"/>
</dbReference>
<evidence type="ECO:0000259" key="16">
    <source>
        <dbReference type="PROSITE" id="PS50026"/>
    </source>
</evidence>
<keyword evidence="12" id="KW-0325">Glycoprotein</keyword>
<dbReference type="PRINTS" id="PR00001">
    <property type="entry name" value="GLABLOOD"/>
</dbReference>
<evidence type="ECO:0000256" key="10">
    <source>
        <dbReference type="ARBA" id="ARBA00022837"/>
    </source>
</evidence>
<dbReference type="InterPro" id="IPR017857">
    <property type="entry name" value="Coagulation_fac-like_Gla_dom"/>
</dbReference>
<dbReference type="PROSITE" id="PS50026">
    <property type="entry name" value="EGF_3"/>
    <property type="match status" value="2"/>
</dbReference>
<dbReference type="InterPro" id="IPR001314">
    <property type="entry name" value="Peptidase_S1A"/>
</dbReference>
<feature type="domain" description="Gla" evidence="18">
    <location>
        <begin position="446"/>
        <end position="492"/>
    </location>
</feature>
<evidence type="ECO:0000256" key="2">
    <source>
        <dbReference type="ARBA" id="ARBA00004613"/>
    </source>
</evidence>
<evidence type="ECO:0000256" key="1">
    <source>
        <dbReference type="ARBA" id="ARBA00001239"/>
    </source>
</evidence>
<evidence type="ECO:0000313" key="20">
    <source>
        <dbReference type="Proteomes" id="UP001046870"/>
    </source>
</evidence>
<dbReference type="InterPro" id="IPR000742">
    <property type="entry name" value="EGF"/>
</dbReference>
<evidence type="ECO:0000256" key="4">
    <source>
        <dbReference type="ARBA" id="ARBA00022479"/>
    </source>
</evidence>
<dbReference type="PROSITE" id="PS00010">
    <property type="entry name" value="ASX_HYDROXYL"/>
    <property type="match status" value="2"/>
</dbReference>
<keyword evidence="14" id="KW-0720">Serine protease</keyword>
<dbReference type="PROSITE" id="PS00134">
    <property type="entry name" value="TRYPSIN_HIS"/>
    <property type="match status" value="2"/>
</dbReference>
<accession>A0A9D3PU21</accession>
<dbReference type="PANTHER" id="PTHR24278:SF28">
    <property type="entry name" value="COAGULATION FACTOR X"/>
    <property type="match status" value="1"/>
</dbReference>
<feature type="disulfide bond" evidence="13">
    <location>
        <begin position="109"/>
        <end position="118"/>
    </location>
</feature>